<sequence length="614" mass="67152">MGILDGIVEWIATQVMNILDMINTSVLGALGCDMETFLMYFPAAETFYSIIVALAIGLLLLNLVFQLFRNFGVSSSGEAENPVSLTIRTCIFLFLAFFAKDILDIILDIGGTPYTWLMTEELPPLDFADFNSVLLTVLGASLSGSIALIALILLVILAWNYIRLLFEAAERYVLLGVLVYTAPLAFSMGGSQNTMNIFRSWCRMLGGQILMILMNVWCLRIFTSMFAGFIANPLSLENGNFLIWFLCAVAFLKVSQKIDSFVQMLGINVGRTGSSMLGEAAIAMRTIDRARKVGGSKSSTSSATNHQETFLHGGLAGAVGRQFSQGAIHNITGKSDSIASNIARSIYNSSIQNGGGFSTNVISSIARGDVTKTGTMKGEEAVQAFSSYMGVNHSSMEQMAHTENTTQKNDTESTGDSGQFSVAGTESNNSQETTFVDMQTSAEQVIAEYQQNIGASTSEYYGNDAVDSSPQMNADTIPFYSENNHQEQSAFQDRGGVSVPYSENESFSSVEPNGVTEVPVYSQIEMGGGRITGVETTHEFSEGRAFAMYDTEKYMPPVKGDYKTVTAADGSKWYHQYAQPTVIKEPFMKEDGKIQYQEHIENKLPEPPKRRDRV</sequence>
<feature type="transmembrane region" description="Helical" evidence="2">
    <location>
        <begin position="209"/>
        <end position="231"/>
    </location>
</feature>
<dbReference type="EMBL" id="FRAH01000043">
    <property type="protein sequence ID" value="SHK75046.1"/>
    <property type="molecule type" value="Genomic_DNA"/>
</dbReference>
<accession>A0A1M6V168</accession>
<feature type="transmembrane region" description="Helical" evidence="2">
    <location>
        <begin position="47"/>
        <end position="68"/>
    </location>
</feature>
<dbReference type="Proteomes" id="UP000183975">
    <property type="component" value="Unassembled WGS sequence"/>
</dbReference>
<feature type="transmembrane region" description="Helical" evidence="2">
    <location>
        <begin position="172"/>
        <end position="189"/>
    </location>
</feature>
<keyword evidence="2" id="KW-1133">Transmembrane helix</keyword>
<gene>
    <name evidence="3" type="ORF">SAMN02745138_02283</name>
</gene>
<evidence type="ECO:0000313" key="3">
    <source>
        <dbReference type="EMBL" id="SHK75046.1"/>
    </source>
</evidence>
<keyword evidence="2" id="KW-0472">Membrane</keyword>
<dbReference type="AlphaFoldDB" id="A0A1M6V168"/>
<evidence type="ECO:0000256" key="2">
    <source>
        <dbReference type="SAM" id="Phobius"/>
    </source>
</evidence>
<name>A0A1M6V168_9FIRM</name>
<organism evidence="3 4">
    <name type="scientific">Anaerotignum lactatifermentans DSM 14214</name>
    <dbReference type="NCBI Taxonomy" id="1121323"/>
    <lineage>
        <taxon>Bacteria</taxon>
        <taxon>Bacillati</taxon>
        <taxon>Bacillota</taxon>
        <taxon>Clostridia</taxon>
        <taxon>Lachnospirales</taxon>
        <taxon>Anaerotignaceae</taxon>
        <taxon>Anaerotignum</taxon>
    </lineage>
</organism>
<keyword evidence="2" id="KW-0812">Transmembrane</keyword>
<feature type="transmembrane region" description="Helical" evidence="2">
    <location>
        <begin position="89"/>
        <end position="110"/>
    </location>
</feature>
<evidence type="ECO:0000313" key="4">
    <source>
        <dbReference type="Proteomes" id="UP000183975"/>
    </source>
</evidence>
<feature type="transmembrane region" description="Helical" evidence="2">
    <location>
        <begin position="130"/>
        <end position="160"/>
    </location>
</feature>
<evidence type="ECO:0000256" key="1">
    <source>
        <dbReference type="SAM" id="MobiDB-lite"/>
    </source>
</evidence>
<proteinExistence type="predicted"/>
<protein>
    <submittedName>
        <fullName evidence="3">Uncharacterized protein</fullName>
    </submittedName>
</protein>
<feature type="transmembrane region" description="Helical" evidence="2">
    <location>
        <begin position="238"/>
        <end position="255"/>
    </location>
</feature>
<reference evidence="3 4" key="1">
    <citation type="submission" date="2016-11" db="EMBL/GenBank/DDBJ databases">
        <authorList>
            <person name="Jaros S."/>
            <person name="Januszkiewicz K."/>
            <person name="Wedrychowicz H."/>
        </authorList>
    </citation>
    <scope>NUCLEOTIDE SEQUENCE [LARGE SCALE GENOMIC DNA]</scope>
    <source>
        <strain evidence="3 4">DSM 14214</strain>
    </source>
</reference>
<feature type="region of interest" description="Disordered" evidence="1">
    <location>
        <begin position="400"/>
        <end position="431"/>
    </location>
</feature>
<keyword evidence="4" id="KW-1185">Reference proteome</keyword>